<dbReference type="AlphaFoldDB" id="A0A8T0QBG3"/>
<sequence>MVILAFNLEEGTILGLSEFLGGEYPGMTLMISSCINSLITLYFSRNSRSLPKFSPPSLDGNSSTINKGNTEGSEDLLQGASSDPSTVNLAFLQGCWVRWEKSLGDVGKFLKGMEEASEFLP</sequence>
<protein>
    <submittedName>
        <fullName evidence="2">Uncharacterized protein</fullName>
    </submittedName>
</protein>
<comment type="caution">
    <text evidence="2">The sequence shown here is derived from an EMBL/GenBank/DDBJ whole genome shotgun (WGS) entry which is preliminary data.</text>
</comment>
<evidence type="ECO:0000256" key="1">
    <source>
        <dbReference type="SAM" id="MobiDB-lite"/>
    </source>
</evidence>
<reference evidence="2" key="1">
    <citation type="submission" date="2020-05" db="EMBL/GenBank/DDBJ databases">
        <title>WGS assembly of Panicum virgatum.</title>
        <authorList>
            <person name="Lovell J.T."/>
            <person name="Jenkins J."/>
            <person name="Shu S."/>
            <person name="Juenger T.E."/>
            <person name="Schmutz J."/>
        </authorList>
    </citation>
    <scope>NUCLEOTIDE SEQUENCE</scope>
    <source>
        <strain evidence="2">AP13</strain>
    </source>
</reference>
<accession>A0A8T0QBG3</accession>
<evidence type="ECO:0000313" key="2">
    <source>
        <dbReference type="EMBL" id="KAG2572387.1"/>
    </source>
</evidence>
<gene>
    <name evidence="2" type="ORF">PVAP13_7KG174955</name>
</gene>
<dbReference type="EMBL" id="CM029049">
    <property type="protein sequence ID" value="KAG2572387.1"/>
    <property type="molecule type" value="Genomic_DNA"/>
</dbReference>
<feature type="region of interest" description="Disordered" evidence="1">
    <location>
        <begin position="51"/>
        <end position="84"/>
    </location>
</feature>
<organism evidence="2 3">
    <name type="scientific">Panicum virgatum</name>
    <name type="common">Blackwell switchgrass</name>
    <dbReference type="NCBI Taxonomy" id="38727"/>
    <lineage>
        <taxon>Eukaryota</taxon>
        <taxon>Viridiplantae</taxon>
        <taxon>Streptophyta</taxon>
        <taxon>Embryophyta</taxon>
        <taxon>Tracheophyta</taxon>
        <taxon>Spermatophyta</taxon>
        <taxon>Magnoliopsida</taxon>
        <taxon>Liliopsida</taxon>
        <taxon>Poales</taxon>
        <taxon>Poaceae</taxon>
        <taxon>PACMAD clade</taxon>
        <taxon>Panicoideae</taxon>
        <taxon>Panicodae</taxon>
        <taxon>Paniceae</taxon>
        <taxon>Panicinae</taxon>
        <taxon>Panicum</taxon>
        <taxon>Panicum sect. Hiantes</taxon>
    </lineage>
</organism>
<dbReference type="Proteomes" id="UP000823388">
    <property type="component" value="Chromosome 7K"/>
</dbReference>
<evidence type="ECO:0000313" key="3">
    <source>
        <dbReference type="Proteomes" id="UP000823388"/>
    </source>
</evidence>
<proteinExistence type="predicted"/>
<name>A0A8T0QBG3_PANVG</name>
<feature type="compositionally biased region" description="Polar residues" evidence="1">
    <location>
        <begin position="59"/>
        <end position="71"/>
    </location>
</feature>
<keyword evidence="3" id="KW-1185">Reference proteome</keyword>